<name>A0A7L7LDI6_9BACT</name>
<dbReference type="GO" id="GO:0046872">
    <property type="term" value="F:metal ion binding"/>
    <property type="evidence" value="ECO:0007669"/>
    <property type="project" value="InterPro"/>
</dbReference>
<dbReference type="KEGG" id="add:HUW48_23845"/>
<gene>
    <name evidence="2" type="ORF">HUW48_23845</name>
</gene>
<proteinExistence type="predicted"/>
<evidence type="ECO:0000313" key="2">
    <source>
        <dbReference type="EMBL" id="QMU30871.1"/>
    </source>
</evidence>
<dbReference type="Proteomes" id="UP000514509">
    <property type="component" value="Chromosome"/>
</dbReference>
<dbReference type="Gene3D" id="3.30.70.100">
    <property type="match status" value="1"/>
</dbReference>
<dbReference type="EMBL" id="CP055153">
    <property type="protein sequence ID" value="QMU30871.1"/>
    <property type="molecule type" value="Genomic_DNA"/>
</dbReference>
<reference evidence="2 3" key="1">
    <citation type="submission" date="2020-06" db="EMBL/GenBank/DDBJ databases">
        <authorList>
            <person name="Hwang Y.J."/>
        </authorList>
    </citation>
    <scope>NUCLEOTIDE SEQUENCE [LARGE SCALE GENOMIC DNA]</scope>
    <source>
        <strain evidence="2 3">KUDC8001</strain>
    </source>
</reference>
<protein>
    <submittedName>
        <fullName evidence="2">Copper chaperone</fullName>
    </submittedName>
</protein>
<feature type="domain" description="HMA" evidence="1">
    <location>
        <begin position="1"/>
        <end position="67"/>
    </location>
</feature>
<evidence type="ECO:0000313" key="3">
    <source>
        <dbReference type="Proteomes" id="UP000514509"/>
    </source>
</evidence>
<accession>A0A7L7LDI6</accession>
<dbReference type="SUPFAM" id="SSF55008">
    <property type="entry name" value="HMA, heavy metal-associated domain"/>
    <property type="match status" value="1"/>
</dbReference>
<dbReference type="InterPro" id="IPR006121">
    <property type="entry name" value="HMA_dom"/>
</dbReference>
<organism evidence="2 3">
    <name type="scientific">Adhaeribacter radiodurans</name>
    <dbReference type="NCBI Taxonomy" id="2745197"/>
    <lineage>
        <taxon>Bacteria</taxon>
        <taxon>Pseudomonadati</taxon>
        <taxon>Bacteroidota</taxon>
        <taxon>Cytophagia</taxon>
        <taxon>Cytophagales</taxon>
        <taxon>Hymenobacteraceae</taxon>
        <taxon>Adhaeribacter</taxon>
    </lineage>
</organism>
<keyword evidence="3" id="KW-1185">Reference proteome</keyword>
<dbReference type="PROSITE" id="PS50846">
    <property type="entry name" value="HMA_2"/>
    <property type="match status" value="1"/>
</dbReference>
<reference evidence="2 3" key="2">
    <citation type="submission" date="2020-08" db="EMBL/GenBank/DDBJ databases">
        <title>Adhaeribacter dokdonensis sp. nov., isolated from the rhizosphere of Elymus tsukushiensis, a plant native to the Dokdo Islands, Republic of Korea.</title>
        <authorList>
            <person name="Ghim S.Y."/>
        </authorList>
    </citation>
    <scope>NUCLEOTIDE SEQUENCE [LARGE SCALE GENOMIC DNA]</scope>
    <source>
        <strain evidence="2 3">KUDC8001</strain>
    </source>
</reference>
<evidence type="ECO:0000259" key="1">
    <source>
        <dbReference type="PROSITE" id="PS50846"/>
    </source>
</evidence>
<dbReference type="AlphaFoldDB" id="A0A7L7LDI6"/>
<dbReference type="InterPro" id="IPR036163">
    <property type="entry name" value="HMA_dom_sf"/>
</dbReference>
<sequence length="79" mass="8696">MEILKFKTNVTSQDEVNKVTPLLDKLDGISKWQISTDSEENILSISGDNVNPQQVENALTEAGFTGEFLRVLGISGEEL</sequence>
<dbReference type="RefSeq" id="WP_182413313.1">
    <property type="nucleotide sequence ID" value="NZ_CP055153.1"/>
</dbReference>